<feature type="domain" description="S1 motif" evidence="7">
    <location>
        <begin position="811"/>
        <end position="879"/>
    </location>
</feature>
<evidence type="ECO:0000256" key="5">
    <source>
        <dbReference type="PROSITE-ProRule" id="PRU00339"/>
    </source>
</evidence>
<feature type="domain" description="S1 motif" evidence="7">
    <location>
        <begin position="539"/>
        <end position="608"/>
    </location>
</feature>
<organism evidence="8 9">
    <name type="scientific">Lactarius akahatsu</name>
    <dbReference type="NCBI Taxonomy" id="416441"/>
    <lineage>
        <taxon>Eukaryota</taxon>
        <taxon>Fungi</taxon>
        <taxon>Dikarya</taxon>
        <taxon>Basidiomycota</taxon>
        <taxon>Agaricomycotina</taxon>
        <taxon>Agaricomycetes</taxon>
        <taxon>Russulales</taxon>
        <taxon>Russulaceae</taxon>
        <taxon>Lactarius</taxon>
    </lineage>
</organism>
<dbReference type="InterPro" id="IPR057302">
    <property type="entry name" value="Rrp5_S1"/>
</dbReference>
<keyword evidence="2" id="KW-0698">rRNA processing</keyword>
<dbReference type="FunFam" id="2.40.50.140:FF:000155">
    <property type="entry name" value="rRNA biogenesis protein RRP5"/>
    <property type="match status" value="1"/>
</dbReference>
<feature type="domain" description="S1 motif" evidence="7">
    <location>
        <begin position="448"/>
        <end position="522"/>
    </location>
</feature>
<dbReference type="GO" id="GO:0006364">
    <property type="term" value="P:rRNA processing"/>
    <property type="evidence" value="ECO:0007669"/>
    <property type="project" value="UniProtKB-KW"/>
</dbReference>
<evidence type="ECO:0000256" key="6">
    <source>
        <dbReference type="SAM" id="MobiDB-lite"/>
    </source>
</evidence>
<evidence type="ECO:0000259" key="7">
    <source>
        <dbReference type="PROSITE" id="PS50126"/>
    </source>
</evidence>
<dbReference type="SUPFAM" id="SSF50249">
    <property type="entry name" value="Nucleic acid-binding proteins"/>
    <property type="match status" value="8"/>
</dbReference>
<evidence type="ECO:0000256" key="1">
    <source>
        <dbReference type="ARBA" id="ARBA00004604"/>
    </source>
</evidence>
<dbReference type="SMART" id="SM00316">
    <property type="entry name" value="S1"/>
    <property type="match status" value="10"/>
</dbReference>
<dbReference type="Pfam" id="PF00575">
    <property type="entry name" value="S1"/>
    <property type="match status" value="2"/>
</dbReference>
<dbReference type="Pfam" id="PF24685">
    <property type="entry name" value="OB_RRP5_4th"/>
    <property type="match status" value="1"/>
</dbReference>
<dbReference type="InterPro" id="IPR057301">
    <property type="entry name" value="Rrp5_OB_4th"/>
</dbReference>
<feature type="domain" description="S1 motif" evidence="7">
    <location>
        <begin position="1011"/>
        <end position="1084"/>
    </location>
</feature>
<dbReference type="CDD" id="cd05707">
    <property type="entry name" value="S1_Rrp5_repeat_sc11"/>
    <property type="match status" value="1"/>
</dbReference>
<evidence type="ECO:0000313" key="8">
    <source>
        <dbReference type="EMBL" id="KAH8997224.1"/>
    </source>
</evidence>
<evidence type="ECO:0000256" key="4">
    <source>
        <dbReference type="ARBA" id="ARBA00023242"/>
    </source>
</evidence>
<dbReference type="Proteomes" id="UP001201163">
    <property type="component" value="Unassembled WGS sequence"/>
</dbReference>
<dbReference type="Gene3D" id="1.25.40.10">
    <property type="entry name" value="Tetratricopeptide repeat domain"/>
    <property type="match status" value="2"/>
</dbReference>
<dbReference type="SUPFAM" id="SSF48452">
    <property type="entry name" value="TPR-like"/>
    <property type="match status" value="1"/>
</dbReference>
<accession>A0AAD4LNT1</accession>
<feature type="domain" description="S1 motif" evidence="7">
    <location>
        <begin position="261"/>
        <end position="329"/>
    </location>
</feature>
<proteinExistence type="predicted"/>
<dbReference type="GO" id="GO:0032040">
    <property type="term" value="C:small-subunit processome"/>
    <property type="evidence" value="ECO:0007669"/>
    <property type="project" value="TreeGrafter"/>
</dbReference>
<dbReference type="InterPro" id="IPR048059">
    <property type="entry name" value="Rrp5_S1_rpt_hs1_sc1"/>
</dbReference>
<dbReference type="FunFam" id="2.40.50.140:FF:000148">
    <property type="entry name" value="protein RRP5 homolog isoform X1"/>
    <property type="match status" value="1"/>
</dbReference>
<dbReference type="GO" id="GO:0003723">
    <property type="term" value="F:RNA binding"/>
    <property type="evidence" value="ECO:0007669"/>
    <property type="project" value="TreeGrafter"/>
</dbReference>
<gene>
    <name evidence="8" type="ORF">EDB92DRAFT_1813712</name>
</gene>
<feature type="region of interest" description="Disordered" evidence="6">
    <location>
        <begin position="1"/>
        <end position="65"/>
    </location>
</feature>
<feature type="compositionally biased region" description="Basic and acidic residues" evidence="6">
    <location>
        <begin position="99"/>
        <end position="112"/>
    </location>
</feature>
<dbReference type="CDD" id="cd05708">
    <property type="entry name" value="S1_Rrp5_repeat_sc12"/>
    <property type="match status" value="1"/>
</dbReference>
<dbReference type="EMBL" id="JAKELL010000007">
    <property type="protein sequence ID" value="KAH8997224.1"/>
    <property type="molecule type" value="Genomic_DNA"/>
</dbReference>
<sequence length="1511" mass="166172">MVSKKRGLEDATSPKAKKIKPAETSADKKERKEKKANRKAEKLKPLQHTIAPEEIDFPRGGGTTYTPQEVKAIRAEAIKEAEEELFKENAQKTKKARRKSDAKGKDKAVDDGEKKANAIRIEHLNYKRIAVGMKILAQIVSIEPLALVVSLPNQLYGHVPITRITSEFTSALESMDADDELPDDDEVEGVDARTSRALDLFDLFRSGQYLRCVVVATGATKTAAGSGRARDDVEKVSRRVELSLVPEHVNQGVVKTDLKSGFTMSASIKSIEDHGYILNLGVPEVSGFLSFKDAKKALEGSERLAVGAIVDVSVLKMSSNERTCNVTINPPSVRVSHLTEVTNVKSILPGELAQCLITSVSPLGLNVQVLGYFEGTIDEYHLPPGDPADNFEAGKRVKARVLYEIPGTSPPRFSLSLAFHVIALEQKSVNAGGGDGDTTSIDEAYPVGTTLDSVKIVRVEPERGLLVDVQEGIRGFVHISHASDDYVPSLSASSGAWKIGASHRARVTGYHPFDGVLQLSMRASVLEQQFLRVSDVQVGELLKGTVKKLTEGALFVSISGNVDGVVFPNHYADIVLKHPQKRFKEGANIKCRVLVVDPERKRVALTAKKTLVESDLPIVSRLEDAGVGLVTHAVIFKITEKRLLVEFFNNVKGSIPFKEAGENLVGPLSGNFKVGKPVKVRIISVNSEKGNITASIRRAAPSFDINVADISAVEIGTNVDGVVTDIHKDNAVLSLNPSDIRALLSLKNLANHRNLSFSQLRSSLKVGEVLDELVVVTRNTEKGFVIVASRPKTKPAIEHKQVLTMETVEIGQVVGGRVLRHFHSGTVVKFSGKITGTLHPTDASDDYEAGTPFPALDSIIKAAVISIDKDKKQLVVSSRASKTQPDDHPPVVDREIDNVGDLKVGETVRGFVKSIPEHGLFVTLGRSIDARVQIKELFDEFVKEWKPRFQVNQLVKGRILRSDFFSPLNAFPQLTRSSVDTINKKVELTFRSGSLSRSALPSLSLSDFQEGQKVKGRIKKIEAYGLFIEIEGTKVSGLCHKSELSDNKDADTALALRSFREGDIVKALVCSVDLEKRRISFSLKPSHFTDEDLQQAAVDTSGSDEDQGPLGVVEDVEMLSAGEDEDGQSTSEEGGGDDSEIEPMVVDIDTGAQGLATKPSDVAPEARDARPTLKLKGGFQWSGGIPQEDVGDTAGSSEDGDGDSDDDDQRQPSKKKRKKGRQVIQVDLTADMHSKTPESSSDFERVLLGSPNSSYLWIQYMSFQLQLSEIDKAREIAMRALSTINFREEAEKLNVWIALMNLENAYGTEESLESVFKDAARHCEPKTVHLRLAAILEESGKHENAEEQFKRTCKKFGQSSKVWTLFGEHYLKRGDVEQARKLLPRSLQSLEKRKHLKTISKFAQLEYKLGEPERGKTLFEGIVDTHPKRWDIWSIYIDMEARQNDLQSIRNLFDRVFTRKMTSHKAKAFFKKWLALEKRIGDEKGAEAVKAKAIEWTRAVAHSAGDEADEA</sequence>
<comment type="subcellular location">
    <subcellularLocation>
        <location evidence="1">Nucleus</location>
        <location evidence="1">Nucleolus</location>
    </subcellularLocation>
</comment>
<feature type="repeat" description="TPR" evidence="5">
    <location>
        <begin position="1360"/>
        <end position="1393"/>
    </location>
</feature>
<dbReference type="PROSITE" id="PS50005">
    <property type="entry name" value="TPR"/>
    <property type="match status" value="1"/>
</dbReference>
<evidence type="ECO:0000256" key="2">
    <source>
        <dbReference type="ARBA" id="ARBA00022552"/>
    </source>
</evidence>
<feature type="region of interest" description="Disordered" evidence="6">
    <location>
        <begin position="1154"/>
        <end position="1238"/>
    </location>
</feature>
<dbReference type="PANTHER" id="PTHR23270:SF10">
    <property type="entry name" value="PROTEIN RRP5 HOMOLOG"/>
    <property type="match status" value="1"/>
</dbReference>
<dbReference type="SMART" id="SM00386">
    <property type="entry name" value="HAT"/>
    <property type="match status" value="5"/>
</dbReference>
<comment type="caution">
    <text evidence="8">The sequence shown here is derived from an EMBL/GenBank/DDBJ whole genome shotgun (WGS) entry which is preliminary data.</text>
</comment>
<feature type="compositionally biased region" description="Acidic residues" evidence="6">
    <location>
        <begin position="1198"/>
        <end position="1208"/>
    </location>
</feature>
<evidence type="ECO:0000313" key="9">
    <source>
        <dbReference type="Proteomes" id="UP001201163"/>
    </source>
</evidence>
<dbReference type="PROSITE" id="PS50126">
    <property type="entry name" value="S1"/>
    <property type="match status" value="9"/>
</dbReference>
<feature type="domain" description="S1 motif" evidence="7">
    <location>
        <begin position="350"/>
        <end position="418"/>
    </location>
</feature>
<protein>
    <submittedName>
        <fullName evidence="8">Nucleic acid-binding protein</fullName>
    </submittedName>
</protein>
<dbReference type="InterPro" id="IPR012340">
    <property type="entry name" value="NA-bd_OB-fold"/>
</dbReference>
<dbReference type="CDD" id="cd05693">
    <property type="entry name" value="S1_Rrp5_repeat_hs1_sc1"/>
    <property type="match status" value="1"/>
</dbReference>
<evidence type="ECO:0000256" key="3">
    <source>
        <dbReference type="ARBA" id="ARBA00022737"/>
    </source>
</evidence>
<dbReference type="InterPro" id="IPR003029">
    <property type="entry name" value="S1_domain"/>
</dbReference>
<dbReference type="InterPro" id="IPR045209">
    <property type="entry name" value="Rrp5"/>
</dbReference>
<dbReference type="PANTHER" id="PTHR23270">
    <property type="entry name" value="PROGRAMMED CELL DEATH PROTEIN 11 PRE-RRNA PROCESSING PROTEIN RRP5"/>
    <property type="match status" value="1"/>
</dbReference>
<reference evidence="8" key="1">
    <citation type="submission" date="2022-01" db="EMBL/GenBank/DDBJ databases">
        <title>Comparative genomics reveals a dynamic genome evolution in the ectomycorrhizal milk-cap (Lactarius) mushrooms.</title>
        <authorList>
            <consortium name="DOE Joint Genome Institute"/>
            <person name="Lebreton A."/>
            <person name="Tang N."/>
            <person name="Kuo A."/>
            <person name="LaButti K."/>
            <person name="Drula E."/>
            <person name="Barry K."/>
            <person name="Clum A."/>
            <person name="Lipzen A."/>
            <person name="Mousain D."/>
            <person name="Ng V."/>
            <person name="Wang R."/>
            <person name="Wang X."/>
            <person name="Dai Y."/>
            <person name="Henrissat B."/>
            <person name="Grigoriev I.V."/>
            <person name="Guerin-Laguette A."/>
            <person name="Yu F."/>
            <person name="Martin F.M."/>
        </authorList>
    </citation>
    <scope>NUCLEOTIDE SEQUENCE</scope>
    <source>
        <strain evidence="8">QP</strain>
    </source>
</reference>
<feature type="domain" description="S1 motif" evidence="7">
    <location>
        <begin position="628"/>
        <end position="697"/>
    </location>
</feature>
<dbReference type="InterPro" id="IPR011990">
    <property type="entry name" value="TPR-like_helical_dom_sf"/>
</dbReference>
<dbReference type="FunFam" id="1.25.40.10:FF:000727">
    <property type="entry name" value="Chromosome 1, whole genome shotgun sequence"/>
    <property type="match status" value="1"/>
</dbReference>
<feature type="region of interest" description="Disordered" evidence="6">
    <location>
        <begin position="1121"/>
        <end position="1142"/>
    </location>
</feature>
<dbReference type="Gene3D" id="2.40.50.140">
    <property type="entry name" value="Nucleic acid-binding proteins"/>
    <property type="match status" value="8"/>
</dbReference>
<dbReference type="InterPro" id="IPR003107">
    <property type="entry name" value="HAT"/>
</dbReference>
<feature type="domain" description="S1 motif" evidence="7">
    <location>
        <begin position="905"/>
        <end position="991"/>
    </location>
</feature>
<dbReference type="CDD" id="cd05697">
    <property type="entry name" value="S1_Rrp5_repeat_hs5"/>
    <property type="match status" value="1"/>
</dbReference>
<feature type="region of interest" description="Disordered" evidence="6">
    <location>
        <begin position="89"/>
        <end position="112"/>
    </location>
</feature>
<keyword evidence="3" id="KW-0677">Repeat</keyword>
<dbReference type="Pfam" id="PF23459">
    <property type="entry name" value="S1_RRP5"/>
    <property type="match status" value="1"/>
</dbReference>
<feature type="domain" description="S1 motif" evidence="7">
    <location>
        <begin position="716"/>
        <end position="790"/>
    </location>
</feature>
<name>A0AAD4LNT1_9AGAM</name>
<keyword evidence="9" id="KW-1185">Reference proteome</keyword>
<dbReference type="InterPro" id="IPR019734">
    <property type="entry name" value="TPR_rpt"/>
</dbReference>
<feature type="compositionally biased region" description="Basic residues" evidence="6">
    <location>
        <begin position="1212"/>
        <end position="1221"/>
    </location>
</feature>
<keyword evidence="5" id="KW-0802">TPR repeat</keyword>
<keyword evidence="4" id="KW-0539">Nucleus</keyword>
<dbReference type="FunFam" id="2.40.50.140:FF:000103">
    <property type="entry name" value="protein RRP5 homolog"/>
    <property type="match status" value="2"/>
</dbReference>